<evidence type="ECO:0000256" key="5">
    <source>
        <dbReference type="ARBA" id="ARBA00022692"/>
    </source>
</evidence>
<name>A0A1F6DLJ6_9BACT</name>
<evidence type="ECO:0000313" key="13">
    <source>
        <dbReference type="EMBL" id="OGG62298.1"/>
    </source>
</evidence>
<evidence type="ECO:0000256" key="8">
    <source>
        <dbReference type="ARBA" id="ARBA00022989"/>
    </source>
</evidence>
<dbReference type="AlphaFoldDB" id="A0A1F6DLJ6"/>
<dbReference type="EMBL" id="MFLI01000010">
    <property type="protein sequence ID" value="OGG62298.1"/>
    <property type="molecule type" value="Genomic_DNA"/>
</dbReference>
<evidence type="ECO:0000256" key="1">
    <source>
        <dbReference type="ARBA" id="ARBA00001947"/>
    </source>
</evidence>
<dbReference type="CDD" id="cd06163">
    <property type="entry name" value="S2P-M50_PDZ_RseP-like"/>
    <property type="match status" value="1"/>
</dbReference>
<feature type="transmembrane region" description="Helical" evidence="11">
    <location>
        <begin position="90"/>
        <end position="111"/>
    </location>
</feature>
<comment type="subcellular location">
    <subcellularLocation>
        <location evidence="2">Membrane</location>
        <topology evidence="2">Multi-pass membrane protein</topology>
    </subcellularLocation>
</comment>
<evidence type="ECO:0000256" key="11">
    <source>
        <dbReference type="SAM" id="Phobius"/>
    </source>
</evidence>
<dbReference type="GO" id="GO:0016020">
    <property type="term" value="C:membrane"/>
    <property type="evidence" value="ECO:0007669"/>
    <property type="project" value="UniProtKB-SubCell"/>
</dbReference>
<keyword evidence="9" id="KW-0482">Metalloprotease</keyword>
<evidence type="ECO:0000256" key="6">
    <source>
        <dbReference type="ARBA" id="ARBA00022801"/>
    </source>
</evidence>
<dbReference type="Pfam" id="PF02163">
    <property type="entry name" value="Peptidase_M50"/>
    <property type="match status" value="1"/>
</dbReference>
<dbReference type="GO" id="GO:0004222">
    <property type="term" value="F:metalloendopeptidase activity"/>
    <property type="evidence" value="ECO:0007669"/>
    <property type="project" value="InterPro"/>
</dbReference>
<sequence length="368" mass="38498">MSILIFILVIVALIVVHEFGHFVAAKWSGMRVDEFGLGYPPRALVIAKKGGTLYTLNWLPFGGFVKIYGEDGLSLNQVRDSRAFSARPRILQALVLVAGVAMNLLFAYVLITGALVAGTPRALSPDEVAGARNRELAVASVLPSSPAARAGLLPGDSILAAEDGHFVFSGADPAAFTEFVAKGEGNTTIALTVRHVSGKEETLFARPEAGIVPSDPSRAVLGVEVATIGIMPLSLGSAMIEGAHLTWGATKMTAIGLYHFFSGVFTLSADLSQVAGPVGIAGVVGGASAQGLGHLFSIMAIISINLALINLIPVPALDGGRLLFVIIESVIRRPIKPVIAQSVNAVGFLFLVFLMLVVTAHDIFRIVG</sequence>
<comment type="similarity">
    <text evidence="3">Belongs to the peptidase M50B family.</text>
</comment>
<evidence type="ECO:0000313" key="14">
    <source>
        <dbReference type="Proteomes" id="UP000178532"/>
    </source>
</evidence>
<dbReference type="Proteomes" id="UP000178532">
    <property type="component" value="Unassembled WGS sequence"/>
</dbReference>
<reference evidence="13 14" key="1">
    <citation type="journal article" date="2016" name="Nat. Commun.">
        <title>Thousands of microbial genomes shed light on interconnected biogeochemical processes in an aquifer system.</title>
        <authorList>
            <person name="Anantharaman K."/>
            <person name="Brown C.T."/>
            <person name="Hug L.A."/>
            <person name="Sharon I."/>
            <person name="Castelle C.J."/>
            <person name="Probst A.J."/>
            <person name="Thomas B.C."/>
            <person name="Singh A."/>
            <person name="Wilkins M.J."/>
            <person name="Karaoz U."/>
            <person name="Brodie E.L."/>
            <person name="Williams K.H."/>
            <person name="Hubbard S.S."/>
            <person name="Banfield J.F."/>
        </authorList>
    </citation>
    <scope>NUCLEOTIDE SEQUENCE [LARGE SCALE GENOMIC DNA]</scope>
</reference>
<keyword evidence="7" id="KW-0862">Zinc</keyword>
<organism evidence="13 14">
    <name type="scientific">Candidatus Kaiserbacteria bacterium RIFCSPHIGHO2_02_FULL_54_22</name>
    <dbReference type="NCBI Taxonomy" id="1798495"/>
    <lineage>
        <taxon>Bacteria</taxon>
        <taxon>Candidatus Kaiseribacteriota</taxon>
    </lineage>
</organism>
<evidence type="ECO:0000256" key="2">
    <source>
        <dbReference type="ARBA" id="ARBA00004141"/>
    </source>
</evidence>
<evidence type="ECO:0000256" key="3">
    <source>
        <dbReference type="ARBA" id="ARBA00007931"/>
    </source>
</evidence>
<keyword evidence="5 11" id="KW-0812">Transmembrane</keyword>
<dbReference type="PANTHER" id="PTHR42837">
    <property type="entry name" value="REGULATOR OF SIGMA-E PROTEASE RSEP"/>
    <property type="match status" value="1"/>
</dbReference>
<gene>
    <name evidence="13" type="ORF">A3C19_03680</name>
</gene>
<comment type="cofactor">
    <cofactor evidence="1">
        <name>Zn(2+)</name>
        <dbReference type="ChEBI" id="CHEBI:29105"/>
    </cofactor>
</comment>
<evidence type="ECO:0000256" key="4">
    <source>
        <dbReference type="ARBA" id="ARBA00022670"/>
    </source>
</evidence>
<dbReference type="Gene3D" id="2.30.42.10">
    <property type="match status" value="1"/>
</dbReference>
<protein>
    <recommendedName>
        <fullName evidence="12">Peptidase M50 domain-containing protein</fullName>
    </recommendedName>
</protein>
<evidence type="ECO:0000259" key="12">
    <source>
        <dbReference type="Pfam" id="PF02163"/>
    </source>
</evidence>
<accession>A0A1F6DLJ6</accession>
<keyword evidence="10 11" id="KW-0472">Membrane</keyword>
<dbReference type="STRING" id="1798495.A3C19_03680"/>
<dbReference type="InterPro" id="IPR008915">
    <property type="entry name" value="Peptidase_M50"/>
</dbReference>
<keyword evidence="8 11" id="KW-1133">Transmembrane helix</keyword>
<feature type="transmembrane region" description="Helical" evidence="11">
    <location>
        <begin position="338"/>
        <end position="358"/>
    </location>
</feature>
<dbReference type="PANTHER" id="PTHR42837:SF2">
    <property type="entry name" value="MEMBRANE METALLOPROTEASE ARASP2, CHLOROPLASTIC-RELATED"/>
    <property type="match status" value="1"/>
</dbReference>
<dbReference type="SUPFAM" id="SSF50156">
    <property type="entry name" value="PDZ domain-like"/>
    <property type="match status" value="1"/>
</dbReference>
<proteinExistence type="inferred from homology"/>
<comment type="caution">
    <text evidence="13">The sequence shown here is derived from an EMBL/GenBank/DDBJ whole genome shotgun (WGS) entry which is preliminary data.</text>
</comment>
<feature type="domain" description="Peptidase M50" evidence="12">
    <location>
        <begin position="6"/>
        <end position="354"/>
    </location>
</feature>
<feature type="transmembrane region" description="Helical" evidence="11">
    <location>
        <begin position="255"/>
        <end position="275"/>
    </location>
</feature>
<dbReference type="InterPro" id="IPR004387">
    <property type="entry name" value="Pept_M50_Zn"/>
</dbReference>
<keyword evidence="6" id="KW-0378">Hydrolase</keyword>
<evidence type="ECO:0000256" key="9">
    <source>
        <dbReference type="ARBA" id="ARBA00023049"/>
    </source>
</evidence>
<feature type="transmembrane region" description="Helical" evidence="11">
    <location>
        <begin position="295"/>
        <end position="317"/>
    </location>
</feature>
<dbReference type="GO" id="GO:0006508">
    <property type="term" value="P:proteolysis"/>
    <property type="evidence" value="ECO:0007669"/>
    <property type="project" value="UniProtKB-KW"/>
</dbReference>
<dbReference type="InterPro" id="IPR036034">
    <property type="entry name" value="PDZ_sf"/>
</dbReference>
<evidence type="ECO:0000256" key="10">
    <source>
        <dbReference type="ARBA" id="ARBA00023136"/>
    </source>
</evidence>
<evidence type="ECO:0000256" key="7">
    <source>
        <dbReference type="ARBA" id="ARBA00022833"/>
    </source>
</evidence>
<keyword evidence="4" id="KW-0645">Protease</keyword>